<comment type="caution">
    <text evidence="4">The sequence shown here is derived from an EMBL/GenBank/DDBJ whole genome shotgun (WGS) entry which is preliminary data.</text>
</comment>
<feature type="domain" description="Septum formation-related" evidence="3">
    <location>
        <begin position="105"/>
        <end position="215"/>
    </location>
</feature>
<protein>
    <submittedName>
        <fullName evidence="4">Putative regulator of septum formation</fullName>
    </submittedName>
</protein>
<dbReference type="AlphaFoldDB" id="A0A495Y4L8"/>
<dbReference type="InterPro" id="IPR026004">
    <property type="entry name" value="Septum_form"/>
</dbReference>
<proteinExistence type="predicted"/>
<dbReference type="Pfam" id="PF13828">
    <property type="entry name" value="DUF4190"/>
    <property type="match status" value="1"/>
</dbReference>
<feature type="transmembrane region" description="Helical" evidence="1">
    <location>
        <begin position="76"/>
        <end position="100"/>
    </location>
</feature>
<evidence type="ECO:0000259" key="2">
    <source>
        <dbReference type="Pfam" id="PF13828"/>
    </source>
</evidence>
<evidence type="ECO:0000313" key="4">
    <source>
        <dbReference type="EMBL" id="RKT79568.1"/>
    </source>
</evidence>
<gene>
    <name evidence="4" type="ORF">DFJ68_3041</name>
</gene>
<keyword evidence="1" id="KW-1133">Transmembrane helix</keyword>
<reference evidence="4 5" key="1">
    <citation type="submission" date="2018-10" db="EMBL/GenBank/DDBJ databases">
        <title>Sequencing the genomes of 1000 actinobacteria strains.</title>
        <authorList>
            <person name="Klenk H.-P."/>
        </authorList>
    </citation>
    <scope>NUCLEOTIDE SEQUENCE [LARGE SCALE GENOMIC DNA]</scope>
    <source>
        <strain evidence="4 5">DSM 44267</strain>
    </source>
</reference>
<evidence type="ECO:0000259" key="3">
    <source>
        <dbReference type="Pfam" id="PF13845"/>
    </source>
</evidence>
<feature type="transmembrane region" description="Helical" evidence="1">
    <location>
        <begin position="35"/>
        <end position="64"/>
    </location>
</feature>
<keyword evidence="5" id="KW-1185">Reference proteome</keyword>
<keyword evidence="1" id="KW-0472">Membrane</keyword>
<feature type="domain" description="DUF4190" evidence="2">
    <location>
        <begin position="35"/>
        <end position="92"/>
    </location>
</feature>
<dbReference type="Proteomes" id="UP000278440">
    <property type="component" value="Unassembled WGS sequence"/>
</dbReference>
<accession>A0A495Y4L8</accession>
<organism evidence="4 5">
    <name type="scientific">Terracoccus luteus</name>
    <dbReference type="NCBI Taxonomy" id="53356"/>
    <lineage>
        <taxon>Bacteria</taxon>
        <taxon>Bacillati</taxon>
        <taxon>Actinomycetota</taxon>
        <taxon>Actinomycetes</taxon>
        <taxon>Micrococcales</taxon>
        <taxon>Intrasporangiaceae</taxon>
        <taxon>Terracoccus</taxon>
    </lineage>
</organism>
<name>A0A495Y4L8_9MICO</name>
<dbReference type="InterPro" id="IPR025241">
    <property type="entry name" value="DUF4190"/>
</dbReference>
<sequence length="238" mass="24764">MSAEPTAAAVAPPVGPAYPAPLMPPPARTPGTNRLAVWALVTGILGVVPPLGIVAIVLGARALNQVMERNQAGRRLAITGIVLGCVAVVVWLGVAALSIMNTEAPRDASGNVTQRSSMFVSDLAAGDCFDSGTAEEVDWVTVLPCAQPHDSQVIAVFELPEGPYPGVDALAEDADAGCQQRGAPLVSEDRLEEIEPSYIYPADEDTWDTDRTIQCTVGSVDGEQLTGSVLASTTTRTT</sequence>
<evidence type="ECO:0000256" key="1">
    <source>
        <dbReference type="SAM" id="Phobius"/>
    </source>
</evidence>
<dbReference type="EMBL" id="RBXT01000001">
    <property type="protein sequence ID" value="RKT79568.1"/>
    <property type="molecule type" value="Genomic_DNA"/>
</dbReference>
<evidence type="ECO:0000313" key="5">
    <source>
        <dbReference type="Proteomes" id="UP000278440"/>
    </source>
</evidence>
<dbReference type="Pfam" id="PF13845">
    <property type="entry name" value="Septum_form"/>
    <property type="match status" value="1"/>
</dbReference>
<keyword evidence="1" id="KW-0812">Transmembrane</keyword>